<keyword evidence="1" id="KW-0812">Transmembrane</keyword>
<proteinExistence type="predicted"/>
<keyword evidence="1" id="KW-0472">Membrane</keyword>
<keyword evidence="1" id="KW-1133">Transmembrane helix</keyword>
<evidence type="ECO:0008006" key="4">
    <source>
        <dbReference type="Google" id="ProtNLM"/>
    </source>
</evidence>
<feature type="transmembrane region" description="Helical" evidence="1">
    <location>
        <begin position="12"/>
        <end position="31"/>
    </location>
</feature>
<sequence>MINRSPAGKAAEFAAGLGAGALGAGLALLAPDALRPLAMPIVLVGIVVHAVGMTLKNRLEERNGSVAVWEQALFWLCWASLAVLLAWVGIRLLDA</sequence>
<evidence type="ECO:0000313" key="3">
    <source>
        <dbReference type="Proteomes" id="UP000715965"/>
    </source>
</evidence>
<name>A0ABR9SG24_9BURK</name>
<evidence type="ECO:0000256" key="1">
    <source>
        <dbReference type="SAM" id="Phobius"/>
    </source>
</evidence>
<evidence type="ECO:0000313" key="2">
    <source>
        <dbReference type="EMBL" id="MBE7940712.1"/>
    </source>
</evidence>
<protein>
    <recommendedName>
        <fullName evidence="4">DUF4190 domain-containing protein</fullName>
    </recommendedName>
</protein>
<reference evidence="2 3" key="1">
    <citation type="submission" date="2020-10" db="EMBL/GenBank/DDBJ databases">
        <title>Draft genome of Ramlibacter aquaticus LMG 30558.</title>
        <authorList>
            <person name="Props R."/>
        </authorList>
    </citation>
    <scope>NUCLEOTIDE SEQUENCE [LARGE SCALE GENOMIC DNA]</scope>
    <source>
        <strain evidence="2 3">LMG 30558</strain>
    </source>
</reference>
<accession>A0ABR9SG24</accession>
<dbReference type="EMBL" id="JADDOJ010000029">
    <property type="protein sequence ID" value="MBE7940712.1"/>
    <property type="molecule type" value="Genomic_DNA"/>
</dbReference>
<gene>
    <name evidence="2" type="ORF">IM725_09040</name>
</gene>
<dbReference type="Proteomes" id="UP000715965">
    <property type="component" value="Unassembled WGS sequence"/>
</dbReference>
<feature type="transmembrane region" description="Helical" evidence="1">
    <location>
        <begin position="67"/>
        <end position="90"/>
    </location>
</feature>
<dbReference type="RefSeq" id="WP_193780251.1">
    <property type="nucleotide sequence ID" value="NZ_JADDOJ010000029.1"/>
</dbReference>
<feature type="transmembrane region" description="Helical" evidence="1">
    <location>
        <begin position="37"/>
        <end position="55"/>
    </location>
</feature>
<organism evidence="2 3">
    <name type="scientific">Ramlibacter aquaticus</name>
    <dbReference type="NCBI Taxonomy" id="2780094"/>
    <lineage>
        <taxon>Bacteria</taxon>
        <taxon>Pseudomonadati</taxon>
        <taxon>Pseudomonadota</taxon>
        <taxon>Betaproteobacteria</taxon>
        <taxon>Burkholderiales</taxon>
        <taxon>Comamonadaceae</taxon>
        <taxon>Ramlibacter</taxon>
    </lineage>
</organism>
<comment type="caution">
    <text evidence="2">The sequence shown here is derived from an EMBL/GenBank/DDBJ whole genome shotgun (WGS) entry which is preliminary data.</text>
</comment>
<keyword evidence="3" id="KW-1185">Reference proteome</keyword>